<evidence type="ECO:0000256" key="9">
    <source>
        <dbReference type="RuleBase" id="RU366077"/>
    </source>
</evidence>
<keyword evidence="5 8" id="KW-0862">Zinc</keyword>
<comment type="similarity">
    <text evidence="1 9">Belongs to the peptidase M8 family.</text>
</comment>
<keyword evidence="2 9" id="KW-0645">Protease</keyword>
<keyword evidence="3 8" id="KW-0479">Metal-binding</keyword>
<dbReference type="Gene3D" id="3.90.132.10">
    <property type="entry name" value="Leishmanolysin , domain 2"/>
    <property type="match status" value="1"/>
</dbReference>
<dbReference type="MEROPS" id="M08.003"/>
<accession>A0A0C2D8E4</accession>
<sequence>MGAEERSAREGKLKIVPGVFERFERLEWETAKGYVSHDVYMIVSPRVREEARKFFNCPDLEGAELESQGGGGSAFAHWEKRIFEKTELRITDDNLATFCVVCISFVENSMHHLNEYMKRKKQESCRDLLFL</sequence>
<proteinExistence type="inferred from homology"/>
<name>A0A0C2D8E4_9BILA</name>
<dbReference type="EC" id="3.4.24.-" evidence="9"/>
<dbReference type="EMBL" id="KN727314">
    <property type="protein sequence ID" value="KIH65983.1"/>
    <property type="molecule type" value="Genomic_DNA"/>
</dbReference>
<dbReference type="GO" id="GO:0046872">
    <property type="term" value="F:metal ion binding"/>
    <property type="evidence" value="ECO:0007669"/>
    <property type="project" value="UniProtKB-KW"/>
</dbReference>
<dbReference type="Pfam" id="PF01457">
    <property type="entry name" value="Peptidase_M8"/>
    <property type="match status" value="1"/>
</dbReference>
<evidence type="ECO:0000256" key="4">
    <source>
        <dbReference type="ARBA" id="ARBA00022801"/>
    </source>
</evidence>
<dbReference type="InterPro" id="IPR001577">
    <property type="entry name" value="Peptidase_M8"/>
</dbReference>
<dbReference type="AlphaFoldDB" id="A0A0C2D8E4"/>
<feature type="binding site" evidence="8">
    <location>
        <position position="77"/>
    </location>
    <ligand>
        <name>Zn(2+)</name>
        <dbReference type="ChEBI" id="CHEBI:29105"/>
        <note>catalytic</note>
    </ligand>
</feature>
<keyword evidence="4 9" id="KW-0378">Hydrolase</keyword>
<dbReference type="PANTHER" id="PTHR10942">
    <property type="entry name" value="LEISHMANOLYSIN-LIKE PEPTIDASE"/>
    <property type="match status" value="1"/>
</dbReference>
<protein>
    <recommendedName>
        <fullName evidence="7 9">Leishmanolysin-like peptidase</fullName>
        <ecNumber evidence="9">3.4.24.-</ecNumber>
    </recommendedName>
</protein>
<dbReference type="SUPFAM" id="SSF55486">
    <property type="entry name" value="Metalloproteases ('zincins'), catalytic domain"/>
    <property type="match status" value="1"/>
</dbReference>
<dbReference type="GO" id="GO:0004222">
    <property type="term" value="F:metalloendopeptidase activity"/>
    <property type="evidence" value="ECO:0007669"/>
    <property type="project" value="UniProtKB-UniRule"/>
</dbReference>
<dbReference type="PANTHER" id="PTHR10942:SF0">
    <property type="entry name" value="LEISHMANOLYSIN-LIKE PEPTIDASE"/>
    <property type="match status" value="1"/>
</dbReference>
<evidence type="ECO:0000313" key="11">
    <source>
        <dbReference type="Proteomes" id="UP000054047"/>
    </source>
</evidence>
<dbReference type="OrthoDB" id="527990at2759"/>
<reference evidence="10 11" key="1">
    <citation type="submission" date="2013-12" db="EMBL/GenBank/DDBJ databases">
        <title>Draft genome of the parsitic nematode Ancylostoma duodenale.</title>
        <authorList>
            <person name="Mitreva M."/>
        </authorList>
    </citation>
    <scope>NUCLEOTIDE SEQUENCE [LARGE SCALE GENOMIC DNA]</scope>
    <source>
        <strain evidence="10 11">Zhejiang</strain>
    </source>
</reference>
<evidence type="ECO:0000256" key="7">
    <source>
        <dbReference type="ARBA" id="ARBA00039717"/>
    </source>
</evidence>
<organism evidence="10 11">
    <name type="scientific">Ancylostoma duodenale</name>
    <dbReference type="NCBI Taxonomy" id="51022"/>
    <lineage>
        <taxon>Eukaryota</taxon>
        <taxon>Metazoa</taxon>
        <taxon>Ecdysozoa</taxon>
        <taxon>Nematoda</taxon>
        <taxon>Chromadorea</taxon>
        <taxon>Rhabditida</taxon>
        <taxon>Rhabditina</taxon>
        <taxon>Rhabditomorpha</taxon>
        <taxon>Strongyloidea</taxon>
        <taxon>Ancylostomatidae</taxon>
        <taxon>Ancylostomatinae</taxon>
        <taxon>Ancylostoma</taxon>
    </lineage>
</organism>
<keyword evidence="11" id="KW-1185">Reference proteome</keyword>
<evidence type="ECO:0000256" key="6">
    <source>
        <dbReference type="ARBA" id="ARBA00023049"/>
    </source>
</evidence>
<evidence type="ECO:0000256" key="2">
    <source>
        <dbReference type="ARBA" id="ARBA00022670"/>
    </source>
</evidence>
<dbReference type="Proteomes" id="UP000054047">
    <property type="component" value="Unassembled WGS sequence"/>
</dbReference>
<gene>
    <name evidence="10" type="ORF">ANCDUO_03690</name>
</gene>
<dbReference type="GO" id="GO:0005737">
    <property type="term" value="C:cytoplasm"/>
    <property type="evidence" value="ECO:0007669"/>
    <property type="project" value="TreeGrafter"/>
</dbReference>
<dbReference type="GO" id="GO:0016020">
    <property type="term" value="C:membrane"/>
    <property type="evidence" value="ECO:0007669"/>
    <property type="project" value="InterPro"/>
</dbReference>
<dbReference type="GO" id="GO:0007155">
    <property type="term" value="P:cell adhesion"/>
    <property type="evidence" value="ECO:0007669"/>
    <property type="project" value="InterPro"/>
</dbReference>
<evidence type="ECO:0000256" key="5">
    <source>
        <dbReference type="ARBA" id="ARBA00022833"/>
    </source>
</evidence>
<evidence type="ECO:0000256" key="1">
    <source>
        <dbReference type="ARBA" id="ARBA00005860"/>
    </source>
</evidence>
<keyword evidence="6 8" id="KW-0482">Metalloprotease</keyword>
<dbReference type="GO" id="GO:0006508">
    <property type="term" value="P:proteolysis"/>
    <property type="evidence" value="ECO:0007669"/>
    <property type="project" value="UniProtKB-KW"/>
</dbReference>
<evidence type="ECO:0000313" key="10">
    <source>
        <dbReference type="EMBL" id="KIH65983.1"/>
    </source>
</evidence>
<evidence type="ECO:0000256" key="8">
    <source>
        <dbReference type="PIRSR" id="PIRSR601577-2"/>
    </source>
</evidence>
<evidence type="ECO:0000256" key="3">
    <source>
        <dbReference type="ARBA" id="ARBA00022723"/>
    </source>
</evidence>
<comment type="cofactor">
    <cofactor evidence="8 9">
        <name>Zn(2+)</name>
        <dbReference type="ChEBI" id="CHEBI:29105"/>
    </cofactor>
    <text evidence="8 9">Binds 1 zinc ion per subunit.</text>
</comment>